<sequence>MNNLNIIEYYYHHHQAELLAFVSSRLGGKEEAEDIVQDVFLRLLQNNSPIMESTLHALAFTIARNLITDYYRRKQWAIKYGMQPIDYRQQTVTAEDEAARPLSIHEMTAFLERGLLRVPEKCRELYRMHIYDGMQVSDISQQTGENYKSVEYRLGIARKEIRKYLRHIS</sequence>
<dbReference type="InterPro" id="IPR013325">
    <property type="entry name" value="RNA_pol_sigma_r2"/>
</dbReference>
<dbReference type="AlphaFoldDB" id="A0A1G7VL91"/>
<dbReference type="Proteomes" id="UP000198779">
    <property type="component" value="Unassembled WGS sequence"/>
</dbReference>
<dbReference type="PANTHER" id="PTHR43133:SF46">
    <property type="entry name" value="RNA POLYMERASE SIGMA-70 FACTOR ECF SUBFAMILY"/>
    <property type="match status" value="1"/>
</dbReference>
<comment type="similarity">
    <text evidence="1">Belongs to the sigma-70 factor family. ECF subfamily.</text>
</comment>
<dbReference type="Gene3D" id="1.10.1740.10">
    <property type="match status" value="1"/>
</dbReference>
<dbReference type="SUPFAM" id="SSF88946">
    <property type="entry name" value="Sigma2 domain of RNA polymerase sigma factors"/>
    <property type="match status" value="1"/>
</dbReference>
<dbReference type="InterPro" id="IPR036388">
    <property type="entry name" value="WH-like_DNA-bd_sf"/>
</dbReference>
<dbReference type="STRING" id="645274.SAMN04487901_10624"/>
<evidence type="ECO:0000259" key="5">
    <source>
        <dbReference type="Pfam" id="PF04542"/>
    </source>
</evidence>
<reference evidence="8" key="1">
    <citation type="submission" date="2016-10" db="EMBL/GenBank/DDBJ databases">
        <authorList>
            <person name="Varghese N."/>
            <person name="Submissions S."/>
        </authorList>
    </citation>
    <scope>NUCLEOTIDE SEQUENCE [LARGE SCALE GENOMIC DNA]</scope>
    <source>
        <strain evidence="8">BP1-148</strain>
    </source>
</reference>
<keyword evidence="2" id="KW-0805">Transcription regulation</keyword>
<evidence type="ECO:0000313" key="8">
    <source>
        <dbReference type="Proteomes" id="UP000198779"/>
    </source>
</evidence>
<dbReference type="InterPro" id="IPR039425">
    <property type="entry name" value="RNA_pol_sigma-70-like"/>
</dbReference>
<evidence type="ECO:0000259" key="6">
    <source>
        <dbReference type="Pfam" id="PF08281"/>
    </source>
</evidence>
<dbReference type="Pfam" id="PF08281">
    <property type="entry name" value="Sigma70_r4_2"/>
    <property type="match status" value="1"/>
</dbReference>
<dbReference type="InterPro" id="IPR013249">
    <property type="entry name" value="RNA_pol_sigma70_r4_t2"/>
</dbReference>
<dbReference type="Pfam" id="PF04542">
    <property type="entry name" value="Sigma70_r2"/>
    <property type="match status" value="1"/>
</dbReference>
<keyword evidence="8" id="KW-1185">Reference proteome</keyword>
<dbReference type="GO" id="GO:0006352">
    <property type="term" value="P:DNA-templated transcription initiation"/>
    <property type="evidence" value="ECO:0007669"/>
    <property type="project" value="InterPro"/>
</dbReference>
<name>A0A1G7VL91_9BACT</name>
<evidence type="ECO:0000256" key="2">
    <source>
        <dbReference type="ARBA" id="ARBA00023015"/>
    </source>
</evidence>
<evidence type="ECO:0000256" key="1">
    <source>
        <dbReference type="ARBA" id="ARBA00010641"/>
    </source>
</evidence>
<gene>
    <name evidence="7" type="ORF">SAMN04487901_10624</name>
</gene>
<dbReference type="Gene3D" id="1.10.10.10">
    <property type="entry name" value="Winged helix-like DNA-binding domain superfamily/Winged helix DNA-binding domain"/>
    <property type="match status" value="1"/>
</dbReference>
<organism evidence="7 8">
    <name type="scientific">Prevotella communis</name>
    <dbReference type="NCBI Taxonomy" id="2913614"/>
    <lineage>
        <taxon>Bacteria</taxon>
        <taxon>Pseudomonadati</taxon>
        <taxon>Bacteroidota</taxon>
        <taxon>Bacteroidia</taxon>
        <taxon>Bacteroidales</taxon>
        <taxon>Prevotellaceae</taxon>
        <taxon>Prevotella</taxon>
    </lineage>
</organism>
<keyword evidence="3" id="KW-0731">Sigma factor</keyword>
<protein>
    <submittedName>
        <fullName evidence="7">RNA polymerase sigma-70 factor, ECF subfamily</fullName>
    </submittedName>
</protein>
<dbReference type="InterPro" id="IPR014284">
    <property type="entry name" value="RNA_pol_sigma-70_dom"/>
</dbReference>
<dbReference type="NCBIfam" id="TIGR02937">
    <property type="entry name" value="sigma70-ECF"/>
    <property type="match status" value="1"/>
</dbReference>
<dbReference type="GO" id="GO:0016987">
    <property type="term" value="F:sigma factor activity"/>
    <property type="evidence" value="ECO:0007669"/>
    <property type="project" value="UniProtKB-KW"/>
</dbReference>
<dbReference type="InterPro" id="IPR013324">
    <property type="entry name" value="RNA_pol_sigma_r3/r4-like"/>
</dbReference>
<feature type="domain" description="RNA polymerase sigma-70 region 2" evidence="5">
    <location>
        <begin position="11"/>
        <end position="76"/>
    </location>
</feature>
<keyword evidence="4" id="KW-0804">Transcription</keyword>
<dbReference type="SUPFAM" id="SSF88659">
    <property type="entry name" value="Sigma3 and sigma4 domains of RNA polymerase sigma factors"/>
    <property type="match status" value="1"/>
</dbReference>
<dbReference type="RefSeq" id="WP_091816476.1">
    <property type="nucleotide sequence ID" value="NZ_CP091790.1"/>
</dbReference>
<dbReference type="GO" id="GO:0003677">
    <property type="term" value="F:DNA binding"/>
    <property type="evidence" value="ECO:0007669"/>
    <property type="project" value="InterPro"/>
</dbReference>
<dbReference type="PANTHER" id="PTHR43133">
    <property type="entry name" value="RNA POLYMERASE ECF-TYPE SIGMA FACTO"/>
    <property type="match status" value="1"/>
</dbReference>
<evidence type="ECO:0000256" key="4">
    <source>
        <dbReference type="ARBA" id="ARBA00023163"/>
    </source>
</evidence>
<accession>A0A1G7VL91</accession>
<evidence type="ECO:0000313" key="7">
    <source>
        <dbReference type="EMBL" id="SDG60447.1"/>
    </source>
</evidence>
<proteinExistence type="inferred from homology"/>
<dbReference type="EMBL" id="FNCQ01000006">
    <property type="protein sequence ID" value="SDG60447.1"/>
    <property type="molecule type" value="Genomic_DNA"/>
</dbReference>
<dbReference type="InterPro" id="IPR007627">
    <property type="entry name" value="RNA_pol_sigma70_r2"/>
</dbReference>
<evidence type="ECO:0000256" key="3">
    <source>
        <dbReference type="ARBA" id="ARBA00023082"/>
    </source>
</evidence>
<feature type="domain" description="RNA polymerase sigma factor 70 region 4 type 2" evidence="6">
    <location>
        <begin position="113"/>
        <end position="160"/>
    </location>
</feature>